<keyword evidence="1" id="KW-0472">Membrane</keyword>
<dbReference type="AlphaFoldDB" id="A0A7L4ZIK5"/>
<gene>
    <name evidence="2" type="ORF">IMCC3317_18350</name>
</gene>
<dbReference type="OrthoDB" id="1435295at2"/>
<dbReference type="RefSeq" id="WP_160129176.1">
    <property type="nucleotide sequence ID" value="NZ_CP019288.1"/>
</dbReference>
<evidence type="ECO:0000313" key="2">
    <source>
        <dbReference type="EMBL" id="QHI36472.1"/>
    </source>
</evidence>
<name>A0A7L4ZIK5_9FLAO</name>
<reference evidence="2 3" key="1">
    <citation type="journal article" date="2013" name="Int. J. Syst. Evol. Microbiol.">
        <title>Kordia antarctica sp. nov., isolated from Antarctic seawater.</title>
        <authorList>
            <person name="Baek K."/>
            <person name="Choi A."/>
            <person name="Kang I."/>
            <person name="Lee K."/>
            <person name="Cho J.C."/>
        </authorList>
    </citation>
    <scope>NUCLEOTIDE SEQUENCE [LARGE SCALE GENOMIC DNA]</scope>
    <source>
        <strain evidence="2 3">IMCC3317</strain>
    </source>
</reference>
<dbReference type="KEGG" id="kan:IMCC3317_18350"/>
<dbReference type="Proteomes" id="UP000464657">
    <property type="component" value="Chromosome"/>
</dbReference>
<accession>A0A7L4ZIK5</accession>
<organism evidence="2 3">
    <name type="scientific">Kordia antarctica</name>
    <dbReference type="NCBI Taxonomy" id="1218801"/>
    <lineage>
        <taxon>Bacteria</taxon>
        <taxon>Pseudomonadati</taxon>
        <taxon>Bacteroidota</taxon>
        <taxon>Flavobacteriia</taxon>
        <taxon>Flavobacteriales</taxon>
        <taxon>Flavobacteriaceae</taxon>
        <taxon>Kordia</taxon>
    </lineage>
</organism>
<evidence type="ECO:0000313" key="3">
    <source>
        <dbReference type="Proteomes" id="UP000464657"/>
    </source>
</evidence>
<sequence>MIIFNGEAIVVTLLAALFTLPFFGFYQYDYMSEDMFAVCMSWMVLLTSLICRGLGVVGRLFFLPMWLLSIPAPFVVTYISYGWTGIGATFGIFIGLVAFLIGLSYRSEKRRLRNLQTETITFPYKEADAEAYWLAVKSKFFSPTFTKMTPEIARFNVNVAENLQATKAELNTLDAYIQSMRNAGTTHSKIDPTVEKNLMKEIDQHIELIQQRKKFNQKIAV</sequence>
<feature type="transmembrane region" description="Helical" evidence="1">
    <location>
        <begin position="7"/>
        <end position="28"/>
    </location>
</feature>
<keyword evidence="1" id="KW-0812">Transmembrane</keyword>
<dbReference type="EMBL" id="CP019288">
    <property type="protein sequence ID" value="QHI36472.1"/>
    <property type="molecule type" value="Genomic_DNA"/>
</dbReference>
<proteinExistence type="predicted"/>
<evidence type="ECO:0000256" key="1">
    <source>
        <dbReference type="SAM" id="Phobius"/>
    </source>
</evidence>
<protein>
    <submittedName>
        <fullName evidence="2">Uncharacterized protein</fullName>
    </submittedName>
</protein>
<feature type="transmembrane region" description="Helical" evidence="1">
    <location>
        <begin position="34"/>
        <end position="54"/>
    </location>
</feature>
<keyword evidence="3" id="KW-1185">Reference proteome</keyword>
<keyword evidence="1" id="KW-1133">Transmembrane helix</keyword>
<feature type="transmembrane region" description="Helical" evidence="1">
    <location>
        <begin position="86"/>
        <end position="105"/>
    </location>
</feature>